<dbReference type="CDD" id="cd00685">
    <property type="entry name" value="Trans_IPPS_HT"/>
    <property type="match status" value="1"/>
</dbReference>
<dbReference type="InterPro" id="IPR000092">
    <property type="entry name" value="Polyprenyl_synt"/>
</dbReference>
<evidence type="ECO:0000256" key="2">
    <source>
        <dbReference type="ARBA" id="ARBA00006706"/>
    </source>
</evidence>
<dbReference type="InterPro" id="IPR008949">
    <property type="entry name" value="Isoprenoid_synthase_dom_sf"/>
</dbReference>
<dbReference type="RefSeq" id="WP_092211725.1">
    <property type="nucleotide sequence ID" value="NZ_FMUX01000011.1"/>
</dbReference>
<dbReference type="AlphaFoldDB" id="A0A1G5GU91"/>
<evidence type="ECO:0000256" key="1">
    <source>
        <dbReference type="ARBA" id="ARBA00001946"/>
    </source>
</evidence>
<dbReference type="SFLD" id="SFLDS00005">
    <property type="entry name" value="Isoprenoid_Synthase_Type_I"/>
    <property type="match status" value="1"/>
</dbReference>
<dbReference type="Gene3D" id="1.10.600.10">
    <property type="entry name" value="Farnesyl Diphosphate Synthase"/>
    <property type="match status" value="1"/>
</dbReference>
<dbReference type="GO" id="GO:0004659">
    <property type="term" value="F:prenyltransferase activity"/>
    <property type="evidence" value="ECO:0007669"/>
    <property type="project" value="InterPro"/>
</dbReference>
<dbReference type="Proteomes" id="UP000198870">
    <property type="component" value="Unassembled WGS sequence"/>
</dbReference>
<dbReference type="PROSITE" id="PS00444">
    <property type="entry name" value="POLYPRENYL_SYNTHASE_2"/>
    <property type="match status" value="1"/>
</dbReference>
<reference evidence="7 8" key="1">
    <citation type="submission" date="2016-10" db="EMBL/GenBank/DDBJ databases">
        <authorList>
            <person name="de Groot N.N."/>
        </authorList>
    </citation>
    <scope>NUCLEOTIDE SEQUENCE [LARGE SCALE GENOMIC DNA]</scope>
    <source>
        <strain evidence="7 8">AA1</strain>
    </source>
</reference>
<dbReference type="STRING" id="419481.SAMN05216233_111141"/>
<sequence>MSDLKARILGEVAAELSSIEAALKENLNPWAELAGEVAGHLLFSGGKRLRPLLMILAARACGSDRQDLARYSVLFEYLHAATLIHDDLVDEAVMRRGKPAAHGVYGAPEAVLTGDFILARCLTLTAETRNFAIIDEICGITEAMSQGEIQQLYNKGRMDLTEAEYLDVIERKTAVLLKGACVTGAHLAGQPDEVVDALGRYGWHIGMAFQMADDLLDYTADLASLGKEPGADLREGKLTLPVIYALSKASNGEKERMEAIMADPDFTVEAFSELVSLLTELDGIGYTERCAHDHVGLAKDALAGLPHSREKELLLLVGDYSLGRKS</sequence>
<dbReference type="PANTHER" id="PTHR12001">
    <property type="entry name" value="GERANYLGERANYL PYROPHOSPHATE SYNTHASE"/>
    <property type="match status" value="1"/>
</dbReference>
<name>A0A1G5GU91_9BACT</name>
<evidence type="ECO:0000256" key="3">
    <source>
        <dbReference type="ARBA" id="ARBA00022679"/>
    </source>
</evidence>
<evidence type="ECO:0000256" key="5">
    <source>
        <dbReference type="ARBA" id="ARBA00022842"/>
    </source>
</evidence>
<organism evidence="7 8">
    <name type="scientific">Desulfoluna spongiiphila</name>
    <dbReference type="NCBI Taxonomy" id="419481"/>
    <lineage>
        <taxon>Bacteria</taxon>
        <taxon>Pseudomonadati</taxon>
        <taxon>Thermodesulfobacteriota</taxon>
        <taxon>Desulfobacteria</taxon>
        <taxon>Desulfobacterales</taxon>
        <taxon>Desulfolunaceae</taxon>
        <taxon>Desulfoluna</taxon>
    </lineage>
</organism>
<accession>A0A1G5GU91</accession>
<dbReference type="GO" id="GO:0046872">
    <property type="term" value="F:metal ion binding"/>
    <property type="evidence" value="ECO:0007669"/>
    <property type="project" value="UniProtKB-KW"/>
</dbReference>
<proteinExistence type="inferred from homology"/>
<dbReference type="PANTHER" id="PTHR12001:SF69">
    <property type="entry name" value="ALL TRANS-POLYPRENYL-DIPHOSPHATE SYNTHASE PDSS1"/>
    <property type="match status" value="1"/>
</dbReference>
<dbReference type="OrthoDB" id="9805316at2"/>
<keyword evidence="4" id="KW-0479">Metal-binding</keyword>
<dbReference type="InterPro" id="IPR033749">
    <property type="entry name" value="Polyprenyl_synt_CS"/>
</dbReference>
<dbReference type="SUPFAM" id="SSF48576">
    <property type="entry name" value="Terpenoid synthases"/>
    <property type="match status" value="1"/>
</dbReference>
<dbReference type="GO" id="GO:0008299">
    <property type="term" value="P:isoprenoid biosynthetic process"/>
    <property type="evidence" value="ECO:0007669"/>
    <property type="project" value="InterPro"/>
</dbReference>
<evidence type="ECO:0000256" key="6">
    <source>
        <dbReference type="RuleBase" id="RU004466"/>
    </source>
</evidence>
<keyword evidence="5" id="KW-0460">Magnesium</keyword>
<keyword evidence="3 6" id="KW-0808">Transferase</keyword>
<evidence type="ECO:0000313" key="8">
    <source>
        <dbReference type="Proteomes" id="UP000198870"/>
    </source>
</evidence>
<dbReference type="PROSITE" id="PS00723">
    <property type="entry name" value="POLYPRENYL_SYNTHASE_1"/>
    <property type="match status" value="1"/>
</dbReference>
<keyword evidence="8" id="KW-1185">Reference proteome</keyword>
<protein>
    <submittedName>
        <fullName evidence="7">Octaprenyl-diphosphate synthase</fullName>
    </submittedName>
</protein>
<dbReference type="EMBL" id="FMUX01000011">
    <property type="protein sequence ID" value="SCY55106.1"/>
    <property type="molecule type" value="Genomic_DNA"/>
</dbReference>
<evidence type="ECO:0000313" key="7">
    <source>
        <dbReference type="EMBL" id="SCY55106.1"/>
    </source>
</evidence>
<gene>
    <name evidence="7" type="ORF">SAMN05216233_111141</name>
</gene>
<comment type="cofactor">
    <cofactor evidence="1">
        <name>Mg(2+)</name>
        <dbReference type="ChEBI" id="CHEBI:18420"/>
    </cofactor>
</comment>
<comment type="similarity">
    <text evidence="2 6">Belongs to the FPP/GGPP synthase family.</text>
</comment>
<dbReference type="Pfam" id="PF00348">
    <property type="entry name" value="polyprenyl_synt"/>
    <property type="match status" value="1"/>
</dbReference>
<evidence type="ECO:0000256" key="4">
    <source>
        <dbReference type="ARBA" id="ARBA00022723"/>
    </source>
</evidence>